<evidence type="ECO:0000256" key="5">
    <source>
        <dbReference type="SAM" id="SignalP"/>
    </source>
</evidence>
<keyword evidence="2 4" id="KW-0472">Membrane</keyword>
<keyword evidence="5" id="KW-0732">Signal</keyword>
<dbReference type="Proteomes" id="UP000500767">
    <property type="component" value="Chromosome"/>
</dbReference>
<sequence>MTYHALVRLGPPFLAAGMLVSACAHPAPGNNEAAAAVQAPPNVPLVTKPTTGQEVKAVANDKIEIVFPHGGSSLTPEAAKQLDLAARLFRDANPVLMFTTGYSDNTGDEYHNLLLSARRAQIVKKALVARGIPADRLLLQALGASDPADSSDPTAAANRRVVVTWRLL</sequence>
<proteinExistence type="predicted"/>
<evidence type="ECO:0000259" key="6">
    <source>
        <dbReference type="PROSITE" id="PS51123"/>
    </source>
</evidence>
<evidence type="ECO:0000256" key="2">
    <source>
        <dbReference type="ARBA" id="ARBA00023136"/>
    </source>
</evidence>
<dbReference type="KEGG" id="lck:HN018_15110"/>
<keyword evidence="8" id="KW-1185">Reference proteome</keyword>
<evidence type="ECO:0000256" key="4">
    <source>
        <dbReference type="PROSITE-ProRule" id="PRU00473"/>
    </source>
</evidence>
<accession>A0A6M8HSL0</accession>
<dbReference type="Pfam" id="PF00691">
    <property type="entry name" value="OmpA"/>
    <property type="match status" value="1"/>
</dbReference>
<evidence type="ECO:0000256" key="1">
    <source>
        <dbReference type="ARBA" id="ARBA00004442"/>
    </source>
</evidence>
<dbReference type="GO" id="GO:0009279">
    <property type="term" value="C:cell outer membrane"/>
    <property type="evidence" value="ECO:0007669"/>
    <property type="project" value="UniProtKB-SubCell"/>
</dbReference>
<dbReference type="RefSeq" id="WP_171833279.1">
    <property type="nucleotide sequence ID" value="NZ_CP053708.1"/>
</dbReference>
<comment type="subcellular location">
    <subcellularLocation>
        <location evidence="1">Cell outer membrane</location>
    </subcellularLocation>
</comment>
<dbReference type="SUPFAM" id="SSF103088">
    <property type="entry name" value="OmpA-like"/>
    <property type="match status" value="1"/>
</dbReference>
<dbReference type="InterPro" id="IPR006664">
    <property type="entry name" value="OMP_bac"/>
</dbReference>
<evidence type="ECO:0000313" key="7">
    <source>
        <dbReference type="EMBL" id="QKE91197.1"/>
    </source>
</evidence>
<protein>
    <submittedName>
        <fullName evidence="7">OmpA family protein</fullName>
    </submittedName>
</protein>
<keyword evidence="3" id="KW-0998">Cell outer membrane</keyword>
<gene>
    <name evidence="7" type="ORF">HN018_15110</name>
</gene>
<organism evidence="7 8">
    <name type="scientific">Lichenicola cladoniae</name>
    <dbReference type="NCBI Taxonomy" id="1484109"/>
    <lineage>
        <taxon>Bacteria</taxon>
        <taxon>Pseudomonadati</taxon>
        <taxon>Pseudomonadota</taxon>
        <taxon>Alphaproteobacteria</taxon>
        <taxon>Acetobacterales</taxon>
        <taxon>Acetobacteraceae</taxon>
        <taxon>Lichenicola</taxon>
    </lineage>
</organism>
<dbReference type="PANTHER" id="PTHR30329:SF21">
    <property type="entry name" value="LIPOPROTEIN YIAD-RELATED"/>
    <property type="match status" value="1"/>
</dbReference>
<dbReference type="Gene3D" id="3.30.1330.60">
    <property type="entry name" value="OmpA-like domain"/>
    <property type="match status" value="1"/>
</dbReference>
<feature type="signal peptide" evidence="5">
    <location>
        <begin position="1"/>
        <end position="26"/>
    </location>
</feature>
<feature type="domain" description="OmpA-like" evidence="6">
    <location>
        <begin position="54"/>
        <end position="168"/>
    </location>
</feature>
<feature type="chain" id="PRO_5026793625" evidence="5">
    <location>
        <begin position="27"/>
        <end position="168"/>
    </location>
</feature>
<reference evidence="7 8" key="1">
    <citation type="journal article" date="2014" name="World J. Microbiol. Biotechnol.">
        <title>Biodiversity and physiological characteristics of Antarctic and Arctic lichens-associated bacteria.</title>
        <authorList>
            <person name="Lee Y.M."/>
            <person name="Kim E.H."/>
            <person name="Lee H.K."/>
            <person name="Hong S.G."/>
        </authorList>
    </citation>
    <scope>NUCLEOTIDE SEQUENCE [LARGE SCALE GENOMIC DNA]</scope>
    <source>
        <strain evidence="7 8">PAMC 26569</strain>
    </source>
</reference>
<dbReference type="PANTHER" id="PTHR30329">
    <property type="entry name" value="STATOR ELEMENT OF FLAGELLAR MOTOR COMPLEX"/>
    <property type="match status" value="1"/>
</dbReference>
<evidence type="ECO:0000256" key="3">
    <source>
        <dbReference type="ARBA" id="ARBA00023237"/>
    </source>
</evidence>
<dbReference type="InterPro" id="IPR050330">
    <property type="entry name" value="Bact_OuterMem_StrucFunc"/>
</dbReference>
<dbReference type="InterPro" id="IPR036737">
    <property type="entry name" value="OmpA-like_sf"/>
</dbReference>
<dbReference type="EMBL" id="CP053708">
    <property type="protein sequence ID" value="QKE91197.1"/>
    <property type="molecule type" value="Genomic_DNA"/>
</dbReference>
<dbReference type="CDD" id="cd07185">
    <property type="entry name" value="OmpA_C-like"/>
    <property type="match status" value="1"/>
</dbReference>
<name>A0A6M8HSL0_9PROT</name>
<dbReference type="PRINTS" id="PR01021">
    <property type="entry name" value="OMPADOMAIN"/>
</dbReference>
<evidence type="ECO:0000313" key="8">
    <source>
        <dbReference type="Proteomes" id="UP000500767"/>
    </source>
</evidence>
<dbReference type="InterPro" id="IPR006665">
    <property type="entry name" value="OmpA-like"/>
</dbReference>
<dbReference type="PROSITE" id="PS51123">
    <property type="entry name" value="OMPA_2"/>
    <property type="match status" value="1"/>
</dbReference>
<dbReference type="AlphaFoldDB" id="A0A6M8HSL0"/>